<gene>
    <name evidence="1" type="ORF">Salmuc_01332</name>
</gene>
<dbReference type="Proteomes" id="UP000015347">
    <property type="component" value="Unassembled WGS sequence"/>
</dbReference>
<name>S9SEQ2_9RHOB</name>
<comment type="caution">
    <text evidence="1">The sequence shown here is derived from an EMBL/GenBank/DDBJ whole genome shotgun (WGS) entry which is preliminary data.</text>
</comment>
<proteinExistence type="predicted"/>
<dbReference type="RefSeq" id="WP_020042168.1">
    <property type="nucleotide sequence ID" value="NZ_KE557274.1"/>
</dbReference>
<dbReference type="AlphaFoldDB" id="S9SEQ2"/>
<dbReference type="HOGENOM" id="CLU_1947292_0_0_5"/>
<protein>
    <submittedName>
        <fullName evidence="1">Uncharacterized protein</fullName>
    </submittedName>
</protein>
<evidence type="ECO:0000313" key="1">
    <source>
        <dbReference type="EMBL" id="EPX84759.1"/>
    </source>
</evidence>
<sequence length="129" mass="14401">MTDDITAIETAQENNERLGDLCEMLNEVRNKGLIYWEPNTDRGADAQRDMIGRIDAFLTPEGDGTHDPIARANNLLREARDQGLIYWEPNTTRGVIAQRDMVARIDRMIGIARFSPETDEDAAPAGPGM</sequence>
<dbReference type="OrthoDB" id="514320at2"/>
<accession>S9SEQ2</accession>
<organism evidence="1 2">
    <name type="scientific">Salipiger mucosus DSM 16094</name>
    <dbReference type="NCBI Taxonomy" id="1123237"/>
    <lineage>
        <taxon>Bacteria</taxon>
        <taxon>Pseudomonadati</taxon>
        <taxon>Pseudomonadota</taxon>
        <taxon>Alphaproteobacteria</taxon>
        <taxon>Rhodobacterales</taxon>
        <taxon>Roseobacteraceae</taxon>
        <taxon>Salipiger</taxon>
    </lineage>
</organism>
<dbReference type="EMBL" id="APVH01000012">
    <property type="protein sequence ID" value="EPX84759.1"/>
    <property type="molecule type" value="Genomic_DNA"/>
</dbReference>
<dbReference type="STRING" id="1123237.Salmuc_01332"/>
<evidence type="ECO:0000313" key="2">
    <source>
        <dbReference type="Proteomes" id="UP000015347"/>
    </source>
</evidence>
<reference evidence="2" key="1">
    <citation type="journal article" date="2014" name="Stand. Genomic Sci.">
        <title>Genome sequence of the exopolysaccharide-producing Salipiger mucosus type strain (DSM 16094(T)), a moderately halophilic member of the Roseobacter clade.</title>
        <authorList>
            <person name="Riedel T."/>
            <person name="Spring S."/>
            <person name="Fiebig A."/>
            <person name="Petersen J."/>
            <person name="Kyrpides N.C."/>
            <person name="Goker M."/>
            <person name="Klenk H.P."/>
        </authorList>
    </citation>
    <scope>NUCLEOTIDE SEQUENCE [LARGE SCALE GENOMIC DNA]</scope>
    <source>
        <strain evidence="2">DSM 16094</strain>
    </source>
</reference>
<keyword evidence="2" id="KW-1185">Reference proteome</keyword>